<dbReference type="InterPro" id="IPR050452">
    <property type="entry name" value="Metacaspase"/>
</dbReference>
<reference evidence="6" key="1">
    <citation type="journal article" date="2014" name="Proc. Natl. Acad. Sci. U.S.A.">
        <title>Extensive sampling of basidiomycete genomes demonstrates inadequacy of the white-rot/brown-rot paradigm for wood decay fungi.</title>
        <authorList>
            <person name="Riley R."/>
            <person name="Salamov A.A."/>
            <person name="Brown D.W."/>
            <person name="Nagy L.G."/>
            <person name="Floudas D."/>
            <person name="Held B.W."/>
            <person name="Levasseur A."/>
            <person name="Lombard V."/>
            <person name="Morin E."/>
            <person name="Otillar R."/>
            <person name="Lindquist E.A."/>
            <person name="Sun H."/>
            <person name="LaButti K.M."/>
            <person name="Schmutz J."/>
            <person name="Jabbour D."/>
            <person name="Luo H."/>
            <person name="Baker S.E."/>
            <person name="Pisabarro A.G."/>
            <person name="Walton J.D."/>
            <person name="Blanchette R.A."/>
            <person name="Henrissat B."/>
            <person name="Martin F."/>
            <person name="Cullen D."/>
            <person name="Hibbett D.S."/>
            <person name="Grigoriev I.V."/>
        </authorList>
    </citation>
    <scope>NUCLEOTIDE SEQUENCE [LARGE SCALE GENOMIC DNA]</scope>
    <source>
        <strain evidence="6">CBS 339.88</strain>
    </source>
</reference>
<keyword evidence="3" id="KW-0378">Hydrolase</keyword>
<protein>
    <recommendedName>
        <fullName evidence="4">Peptidase C14 caspase domain-containing protein</fullName>
    </recommendedName>
</protein>
<dbReference type="GO" id="GO:0005737">
    <property type="term" value="C:cytoplasm"/>
    <property type="evidence" value="ECO:0007669"/>
    <property type="project" value="TreeGrafter"/>
</dbReference>
<dbReference type="PANTHER" id="PTHR48104">
    <property type="entry name" value="METACASPASE-4"/>
    <property type="match status" value="1"/>
</dbReference>
<organism evidence="5 6">
    <name type="scientific">Galerina marginata (strain CBS 339.88)</name>
    <dbReference type="NCBI Taxonomy" id="685588"/>
    <lineage>
        <taxon>Eukaryota</taxon>
        <taxon>Fungi</taxon>
        <taxon>Dikarya</taxon>
        <taxon>Basidiomycota</taxon>
        <taxon>Agaricomycotina</taxon>
        <taxon>Agaricomycetes</taxon>
        <taxon>Agaricomycetidae</taxon>
        <taxon>Agaricales</taxon>
        <taxon>Agaricineae</taxon>
        <taxon>Strophariaceae</taxon>
        <taxon>Galerina</taxon>
    </lineage>
</organism>
<dbReference type="OrthoDB" id="10255174at2759"/>
<dbReference type="GO" id="GO:0006915">
    <property type="term" value="P:apoptotic process"/>
    <property type="evidence" value="ECO:0007669"/>
    <property type="project" value="UniProtKB-KW"/>
</dbReference>
<evidence type="ECO:0000256" key="1">
    <source>
        <dbReference type="ARBA" id="ARBA00009005"/>
    </source>
</evidence>
<dbReference type="GO" id="GO:0004197">
    <property type="term" value="F:cysteine-type endopeptidase activity"/>
    <property type="evidence" value="ECO:0007669"/>
    <property type="project" value="InterPro"/>
</dbReference>
<dbReference type="HOGENOM" id="CLU_011935_1_0_1"/>
<proteinExistence type="inferred from homology"/>
<dbReference type="Proteomes" id="UP000027222">
    <property type="component" value="Unassembled WGS sequence"/>
</dbReference>
<dbReference type="InterPro" id="IPR029030">
    <property type="entry name" value="Caspase-like_dom_sf"/>
</dbReference>
<dbReference type="EMBL" id="KL142383">
    <property type="protein sequence ID" value="KDR74408.1"/>
    <property type="molecule type" value="Genomic_DNA"/>
</dbReference>
<evidence type="ECO:0000256" key="2">
    <source>
        <dbReference type="ARBA" id="ARBA00022703"/>
    </source>
</evidence>
<dbReference type="PANTHER" id="PTHR48104:SF30">
    <property type="entry name" value="METACASPASE-1"/>
    <property type="match status" value="1"/>
</dbReference>
<sequence>MACTTSLKHGFVLCIGINNYKSNAIPPLRGAVADARDVAGYLRDQLKVPQDHITVLENESATQKGILQGLQLLANDPRIRYGDPILIFYAGHGSEAAAPLEWEAGGPNANIQLVVPYDAYCESGGGIVAPIPDRTFGALLDAIAQEKGNNIFVIMDSCYSASGTRSLNGSSGSVRYAPFPHNFQFQGKLDPDLPANGGLRSHVLLSACASSGQAWESEGRGVFTVALLDLLRDSQIDKLRYSDIVMQMEIDPKQTPHCEGFNRDAFIFTTTSPPPIEYFILVLTRKSKNGSFAYILNGGAAHGLVVGDRFVVHSDIDCPKPIGTLAIEEVGSFYSIMRPPPADFHIASNSVAVRINLGNHEPRQNVTADFPSITKHVQVEIYELHKSQSKFPGSPATEILPATAVPYENDSFSLKPGSLYGLKLTNNSSYDLYPTVRYSDGSKSDTWYRPACSRSKLDVPLKMDGGFLTIGYGSGGSPPLVIPSSTTEGPLSLKILLSTRPLDTLYDDKSFRSARFLPDHLKGPWATLTRSITYRSSKIQNLPPHSFQSPKEFLISKPAKLPTKPCELRSLVPFKGSTKSVLLLDSDFHPPPIYDPFGWWTGICKLFRSLHGMP</sequence>
<evidence type="ECO:0000256" key="3">
    <source>
        <dbReference type="ARBA" id="ARBA00022807"/>
    </source>
</evidence>
<dbReference type="AlphaFoldDB" id="A0A067T5Y2"/>
<gene>
    <name evidence="5" type="ORF">GALMADRAFT_227464</name>
</gene>
<keyword evidence="2" id="KW-0053">Apoptosis</keyword>
<dbReference type="Pfam" id="PF00656">
    <property type="entry name" value="Peptidase_C14"/>
    <property type="match status" value="1"/>
</dbReference>
<dbReference type="GO" id="GO:0006508">
    <property type="term" value="P:proteolysis"/>
    <property type="evidence" value="ECO:0007669"/>
    <property type="project" value="InterPro"/>
</dbReference>
<dbReference type="SUPFAM" id="SSF52129">
    <property type="entry name" value="Caspase-like"/>
    <property type="match status" value="1"/>
</dbReference>
<keyword evidence="3" id="KW-0645">Protease</keyword>
<evidence type="ECO:0000313" key="6">
    <source>
        <dbReference type="Proteomes" id="UP000027222"/>
    </source>
</evidence>
<comment type="similarity">
    <text evidence="1">Belongs to the peptidase C14B family.</text>
</comment>
<evidence type="ECO:0000313" key="5">
    <source>
        <dbReference type="EMBL" id="KDR74408.1"/>
    </source>
</evidence>
<dbReference type="Gene3D" id="3.40.50.1460">
    <property type="match status" value="1"/>
</dbReference>
<feature type="domain" description="Peptidase C14 caspase" evidence="4">
    <location>
        <begin position="10"/>
        <end position="247"/>
    </location>
</feature>
<evidence type="ECO:0000259" key="4">
    <source>
        <dbReference type="Pfam" id="PF00656"/>
    </source>
</evidence>
<dbReference type="InterPro" id="IPR011600">
    <property type="entry name" value="Pept_C14_caspase"/>
</dbReference>
<keyword evidence="6" id="KW-1185">Reference proteome</keyword>
<name>A0A067T5Y2_GALM3</name>
<keyword evidence="3" id="KW-0788">Thiol protease</keyword>
<accession>A0A067T5Y2</accession>